<dbReference type="InterPro" id="IPR045180">
    <property type="entry name" value="La_dom_prot"/>
</dbReference>
<feature type="compositionally biased region" description="Gly residues" evidence="3">
    <location>
        <begin position="21"/>
        <end position="30"/>
    </location>
</feature>
<dbReference type="SMART" id="SM00684">
    <property type="entry name" value="DM15"/>
    <property type="match status" value="3"/>
</dbReference>
<dbReference type="SUPFAM" id="SSF46785">
    <property type="entry name" value="Winged helix' DNA-binding domain"/>
    <property type="match status" value="1"/>
</dbReference>
<dbReference type="Proteomes" id="UP000324705">
    <property type="component" value="Chromosome 3B"/>
</dbReference>
<dbReference type="AlphaFoldDB" id="A0A9R1S122"/>
<evidence type="ECO:0000313" key="5">
    <source>
        <dbReference type="EMBL" id="VAH75892.1"/>
    </source>
</evidence>
<evidence type="ECO:0000259" key="4">
    <source>
        <dbReference type="PROSITE" id="PS50961"/>
    </source>
</evidence>
<evidence type="ECO:0000256" key="1">
    <source>
        <dbReference type="ARBA" id="ARBA00022884"/>
    </source>
</evidence>
<keyword evidence="6" id="KW-1185">Reference proteome</keyword>
<feature type="region of interest" description="Disordered" evidence="3">
    <location>
        <begin position="410"/>
        <end position="462"/>
    </location>
</feature>
<dbReference type="OMA" id="NMREQGG"/>
<dbReference type="InterPro" id="IPR006607">
    <property type="entry name" value="DM15"/>
</dbReference>
<protein>
    <recommendedName>
        <fullName evidence="4">HTH La-type RNA-binding domain-containing protein</fullName>
    </recommendedName>
</protein>
<keyword evidence="1 2" id="KW-0694">RNA-binding</keyword>
<proteinExistence type="predicted"/>
<dbReference type="EMBL" id="LT934116">
    <property type="protein sequence ID" value="VAH75892.1"/>
    <property type="molecule type" value="Genomic_DNA"/>
</dbReference>
<feature type="compositionally biased region" description="Gly residues" evidence="3">
    <location>
        <begin position="1"/>
        <end position="10"/>
    </location>
</feature>
<dbReference type="Gramene" id="TRITD3Bv1G091290.11">
    <property type="protein sequence ID" value="TRITD3Bv1G091290.11"/>
    <property type="gene ID" value="TRITD3Bv1G091290"/>
</dbReference>
<dbReference type="SMART" id="SM00715">
    <property type="entry name" value="LA"/>
    <property type="match status" value="1"/>
</dbReference>
<organism evidence="5 6">
    <name type="scientific">Triticum turgidum subsp. durum</name>
    <name type="common">Durum wheat</name>
    <name type="synonym">Triticum durum</name>
    <dbReference type="NCBI Taxonomy" id="4567"/>
    <lineage>
        <taxon>Eukaryota</taxon>
        <taxon>Viridiplantae</taxon>
        <taxon>Streptophyta</taxon>
        <taxon>Embryophyta</taxon>
        <taxon>Tracheophyta</taxon>
        <taxon>Spermatophyta</taxon>
        <taxon>Magnoliopsida</taxon>
        <taxon>Liliopsida</taxon>
        <taxon>Poales</taxon>
        <taxon>Poaceae</taxon>
        <taxon>BOP clade</taxon>
        <taxon>Pooideae</taxon>
        <taxon>Triticodae</taxon>
        <taxon>Triticeae</taxon>
        <taxon>Triticinae</taxon>
        <taxon>Triticum</taxon>
    </lineage>
</organism>
<dbReference type="CDD" id="cd07323">
    <property type="entry name" value="LAM"/>
    <property type="match status" value="1"/>
</dbReference>
<feature type="region of interest" description="Disordered" evidence="3">
    <location>
        <begin position="1"/>
        <end position="137"/>
    </location>
</feature>
<accession>A0A9R1S122</accession>
<feature type="compositionally biased region" description="Basic and acidic residues" evidence="3">
    <location>
        <begin position="440"/>
        <end position="457"/>
    </location>
</feature>
<dbReference type="Gene3D" id="1.10.10.10">
    <property type="entry name" value="Winged helix-like DNA-binding domain superfamily/Winged helix DNA-binding domain"/>
    <property type="match status" value="1"/>
</dbReference>
<dbReference type="GO" id="GO:0048255">
    <property type="term" value="P:mRNA stabilization"/>
    <property type="evidence" value="ECO:0007669"/>
    <property type="project" value="InterPro"/>
</dbReference>
<feature type="compositionally biased region" description="Basic residues" evidence="3">
    <location>
        <begin position="116"/>
        <end position="127"/>
    </location>
</feature>
<feature type="compositionally biased region" description="Basic residues" evidence="3">
    <location>
        <begin position="686"/>
        <end position="701"/>
    </location>
</feature>
<gene>
    <name evidence="5" type="ORF">TRITD_3Bv1G091290</name>
</gene>
<reference evidence="5 6" key="1">
    <citation type="submission" date="2017-09" db="EMBL/GenBank/DDBJ databases">
        <authorList>
            <consortium name="International Durum Wheat Genome Sequencing Consortium (IDWGSC)"/>
            <person name="Milanesi L."/>
        </authorList>
    </citation>
    <scope>NUCLEOTIDE SEQUENCE [LARGE SCALE GENOMIC DNA]</scope>
    <source>
        <strain evidence="6">cv. Svevo</strain>
    </source>
</reference>
<feature type="compositionally biased region" description="Polar residues" evidence="3">
    <location>
        <begin position="410"/>
        <end position="438"/>
    </location>
</feature>
<feature type="domain" description="HTH La-type RNA-binding" evidence="4">
    <location>
        <begin position="322"/>
        <end position="411"/>
    </location>
</feature>
<dbReference type="PANTHER" id="PTHR22792:SF101">
    <property type="entry name" value="LA-RELATED PROTEIN 1A"/>
    <property type="match status" value="1"/>
</dbReference>
<dbReference type="Pfam" id="PF21071">
    <property type="entry name" value="LARP1_HEAT"/>
    <property type="match status" value="1"/>
</dbReference>
<name>A0A9R1S122_TRITD</name>
<dbReference type="Pfam" id="PF05383">
    <property type="entry name" value="La"/>
    <property type="match status" value="1"/>
</dbReference>
<evidence type="ECO:0000256" key="3">
    <source>
        <dbReference type="SAM" id="MobiDB-lite"/>
    </source>
</evidence>
<feature type="region of interest" description="Disordered" evidence="3">
    <location>
        <begin position="525"/>
        <end position="555"/>
    </location>
</feature>
<feature type="region of interest" description="Disordered" evidence="3">
    <location>
        <begin position="708"/>
        <end position="727"/>
    </location>
</feature>
<dbReference type="PANTHER" id="PTHR22792">
    <property type="entry name" value="LUPUS LA PROTEIN-RELATED"/>
    <property type="match status" value="1"/>
</dbReference>
<dbReference type="InterPro" id="IPR036388">
    <property type="entry name" value="WH-like_DNA-bd_sf"/>
</dbReference>
<dbReference type="InterPro" id="IPR006630">
    <property type="entry name" value="La_HTH"/>
</dbReference>
<dbReference type="InterPro" id="IPR036390">
    <property type="entry name" value="WH_DNA-bd_sf"/>
</dbReference>
<sequence length="969" mass="107680">MEEPNAGGGAVAAPEVIADPGVGGASGGAGASPWRKTTPPPVAGEAAVMGAESWPALEEARQKVVAEPTGKPLPGNAAGGDLAKGPEVQQAPPSPSQVPNCMHKFDGHANPNKNYQAHHKNGPKRRPPGANDAPPYPATMPYHQHPGQPIFYPVLPSPVMLHEYPYQPFPVPVPNHDPHVGKSGFESAAPPFVPVDQVGGNEGNRPMPPQTRGDHHAWRPAVGTHGARPHSSVEGRGHFNHTWQNHQTFGTRENTSMPHGVGPRTFVRPMAHLPPTLGYLNGPSYPGPMPPMYYYMPAPPMEAMRGPPRFVQNQPAPQPVLSPEATELRAKILAQVEYYFSDTNLERDNFLKSLMDEHGWVPISKVADFNRLKRITTDVHLIVDVLASSSLVEVQDDKIRRHSDWSKWVSSSGATSVQSPSSTASMDNIMGESNTGGFSNKDDSFSSDQKKHPHPQDNKGNIDGAAIEAIVPDEELPNDAHSCSLNKGLSAMTIGGKPKSISTFSGNSRTQEAAVRTSDVKIRKVNTKMKVPDSQSESGFRKDLPSDSPSFSGDQSTFMLDEELELEHAEHSRDDVYSHKRVDDEDDDFFVDDQEVNRLIIVTQDTRSEKDDKSCSSISQAFSTEEASRINDALYYYESVHDRRTNNQRSSQADTADVDSKQFGGAKGNHVSIGTNGIEEAGQPIPRRRQSKGNRKAHTSHKQRFFAGNFANSPNSRSHYGGVSESPPSNSIGYFYGSTPENHSSYKSSKLSSSPHGIPTGSSPIGSVPKSFPPFQHPSHQLLEKNKFQQQRYNKFKNKCVAERKKLGIGLSEEMNSLYRFWSYYLRDNFNEDMYKHFKNFAVDDAAANYRYGLECLFRFYSYGLEKNFQWNVYEDFEQLTLEFYHKGDLYGLEKYWHFIISENRIAAPLISMQSWRGSSGRSSEQSRTSRHGVRQIKKPAVVAARVRWRQAIARLWLSRSYLGMKFWW</sequence>
<feature type="region of interest" description="Disordered" evidence="3">
    <location>
        <begin position="644"/>
        <end position="701"/>
    </location>
</feature>
<evidence type="ECO:0000256" key="2">
    <source>
        <dbReference type="PROSITE-ProRule" id="PRU00332"/>
    </source>
</evidence>
<dbReference type="GO" id="GO:0000339">
    <property type="term" value="F:RNA cap binding"/>
    <property type="evidence" value="ECO:0007669"/>
    <property type="project" value="InterPro"/>
</dbReference>
<evidence type="ECO:0000313" key="6">
    <source>
        <dbReference type="Proteomes" id="UP000324705"/>
    </source>
</evidence>
<dbReference type="PROSITE" id="PS50961">
    <property type="entry name" value="HTH_LA"/>
    <property type="match status" value="1"/>
</dbReference>